<reference evidence="4" key="1">
    <citation type="submission" date="2017-12" db="EMBL/GenBank/DDBJ databases">
        <authorList>
            <consortium name="DOE Joint Genome Institute"/>
            <person name="Mondo S.J."/>
            <person name="Kjaerbolling I."/>
            <person name="Vesth T.C."/>
            <person name="Frisvad J.C."/>
            <person name="Nybo J.L."/>
            <person name="Theobald S."/>
            <person name="Kuo A."/>
            <person name="Bowyer P."/>
            <person name="Matsuda Y."/>
            <person name="Lyhne E.K."/>
            <person name="Kogle M.E."/>
            <person name="Clum A."/>
            <person name="Lipzen A."/>
            <person name="Salamov A."/>
            <person name="Ngan C.Y."/>
            <person name="Daum C."/>
            <person name="Chiniquy J."/>
            <person name="Barry K."/>
            <person name="LaButti K."/>
            <person name="Haridas S."/>
            <person name="Simmons B.A."/>
            <person name="Magnuson J.K."/>
            <person name="Mortensen U.H."/>
            <person name="Larsen T.O."/>
            <person name="Grigoriev I.V."/>
            <person name="Baker S.E."/>
            <person name="Andersen M.R."/>
            <person name="Nordberg H.P."/>
            <person name="Cantor M.N."/>
            <person name="Hua S.X."/>
        </authorList>
    </citation>
    <scope>NUCLEOTIDE SEQUENCE [LARGE SCALE GENOMIC DNA]</scope>
    <source>
        <strain evidence="4">IBT 19404</strain>
    </source>
</reference>
<dbReference type="Proteomes" id="UP000235023">
    <property type="component" value="Unassembled WGS sequence"/>
</dbReference>
<evidence type="ECO:0000313" key="3">
    <source>
        <dbReference type="EMBL" id="PLN86486.1"/>
    </source>
</evidence>
<evidence type="ECO:0000313" key="4">
    <source>
        <dbReference type="Proteomes" id="UP000235023"/>
    </source>
</evidence>
<dbReference type="AlphaFoldDB" id="A0A2J5I9G6"/>
<protein>
    <submittedName>
        <fullName evidence="3">Uncharacterized protein</fullName>
    </submittedName>
</protein>
<keyword evidence="2" id="KW-0732">Signal</keyword>
<feature type="compositionally biased region" description="Low complexity" evidence="1">
    <location>
        <begin position="91"/>
        <end position="114"/>
    </location>
</feature>
<feature type="chain" id="PRO_5014422870" evidence="2">
    <location>
        <begin position="19"/>
        <end position="114"/>
    </location>
</feature>
<evidence type="ECO:0000256" key="1">
    <source>
        <dbReference type="SAM" id="MobiDB-lite"/>
    </source>
</evidence>
<evidence type="ECO:0000256" key="2">
    <source>
        <dbReference type="SAM" id="SignalP"/>
    </source>
</evidence>
<name>A0A2J5I9G6_9EURO</name>
<gene>
    <name evidence="3" type="ORF">BDW42DRAFT_158579</name>
</gene>
<sequence>MKLSTGLTFAGIIGCAAALPPPFDFLPDPPALSSIPCSTPSVSPTPTPSAIVARDWPVEVSSSVTPSSTPCSSSGIPTLTPTPLFFKRQEAAASSTATPSSTPCSSSSAVPFAL</sequence>
<dbReference type="PROSITE" id="PS51257">
    <property type="entry name" value="PROKAR_LIPOPROTEIN"/>
    <property type="match status" value="1"/>
</dbReference>
<organism evidence="3 4">
    <name type="scientific">Aspergillus taichungensis</name>
    <dbReference type="NCBI Taxonomy" id="482145"/>
    <lineage>
        <taxon>Eukaryota</taxon>
        <taxon>Fungi</taxon>
        <taxon>Dikarya</taxon>
        <taxon>Ascomycota</taxon>
        <taxon>Pezizomycotina</taxon>
        <taxon>Eurotiomycetes</taxon>
        <taxon>Eurotiomycetidae</taxon>
        <taxon>Eurotiales</taxon>
        <taxon>Aspergillaceae</taxon>
        <taxon>Aspergillus</taxon>
        <taxon>Aspergillus subgen. Circumdati</taxon>
    </lineage>
</organism>
<accession>A0A2J5I9G6</accession>
<feature type="signal peptide" evidence="2">
    <location>
        <begin position="1"/>
        <end position="18"/>
    </location>
</feature>
<keyword evidence="4" id="KW-1185">Reference proteome</keyword>
<proteinExistence type="predicted"/>
<dbReference type="EMBL" id="KZ559498">
    <property type="protein sequence ID" value="PLN86486.1"/>
    <property type="molecule type" value="Genomic_DNA"/>
</dbReference>
<feature type="region of interest" description="Disordered" evidence="1">
    <location>
        <begin position="90"/>
        <end position="114"/>
    </location>
</feature>